<evidence type="ECO:0000313" key="7">
    <source>
        <dbReference type="EMBL" id="QKS70994.1"/>
    </source>
</evidence>
<evidence type="ECO:0000256" key="3">
    <source>
        <dbReference type="ARBA" id="ARBA00022490"/>
    </source>
</evidence>
<keyword evidence="5" id="KW-0143">Chaperone</keyword>
<dbReference type="Proteomes" id="UP000318138">
    <property type="component" value="Chromosome"/>
</dbReference>
<name>A0A859FEI3_9BACI</name>
<dbReference type="KEGG" id="psua:FLK61_30205"/>
<dbReference type="PIRSF" id="PIRSF039090">
    <property type="entry name" value="Flis"/>
    <property type="match status" value="1"/>
</dbReference>
<evidence type="ECO:0000313" key="8">
    <source>
        <dbReference type="Proteomes" id="UP000318138"/>
    </source>
</evidence>
<sequence>MITKEALHKKSSQELTALLYEACLDHLETAKEAITQKDYVVVNEKLQKAIDILHRLGAGINYEAGIVADQLDALYNYMADRLVVANYEKSIEIIDEVIKPLEELAVAWQKAMVTNSDAQSKSLKRQASAYEQSMMYE</sequence>
<organism evidence="7 8">
    <name type="scientific">Paenalkalicoccus suaedae</name>
    <dbReference type="NCBI Taxonomy" id="2592382"/>
    <lineage>
        <taxon>Bacteria</taxon>
        <taxon>Bacillati</taxon>
        <taxon>Bacillota</taxon>
        <taxon>Bacilli</taxon>
        <taxon>Bacillales</taxon>
        <taxon>Bacillaceae</taxon>
        <taxon>Paenalkalicoccus</taxon>
    </lineage>
</organism>
<dbReference type="Gene3D" id="1.20.120.340">
    <property type="entry name" value="Flagellar protein FliS"/>
    <property type="match status" value="1"/>
</dbReference>
<dbReference type="PANTHER" id="PTHR34773:SF1">
    <property type="entry name" value="FLAGELLAR SECRETION CHAPERONE FLIS"/>
    <property type="match status" value="1"/>
</dbReference>
<dbReference type="GO" id="GO:0044780">
    <property type="term" value="P:bacterial-type flagellum assembly"/>
    <property type="evidence" value="ECO:0007669"/>
    <property type="project" value="InterPro"/>
</dbReference>
<accession>A0A859FEI3</accession>
<keyword evidence="7" id="KW-0966">Cell projection</keyword>
<keyword evidence="4 6" id="KW-1005">Bacterial flagellum biogenesis</keyword>
<gene>
    <name evidence="7" type="primary">fliS</name>
    <name evidence="7" type="ORF">FLK61_30205</name>
</gene>
<evidence type="ECO:0000256" key="6">
    <source>
        <dbReference type="PIRNR" id="PIRNR039090"/>
    </source>
</evidence>
<dbReference type="RefSeq" id="WP_176009031.1">
    <property type="nucleotide sequence ID" value="NZ_CP041372.2"/>
</dbReference>
<comment type="similarity">
    <text evidence="2 6">Belongs to the FliS family.</text>
</comment>
<reference evidence="8" key="1">
    <citation type="submission" date="2019-07" db="EMBL/GenBank/DDBJ databases">
        <title>Bacillus alkalisoli sp. nov. isolated from saline soil.</title>
        <authorList>
            <person name="Sun J.-Q."/>
            <person name="Xu L."/>
        </authorList>
    </citation>
    <scope>NUCLEOTIDE SEQUENCE [LARGE SCALE GENOMIC DNA]</scope>
    <source>
        <strain evidence="8">M4U3P1</strain>
    </source>
</reference>
<keyword evidence="3 6" id="KW-0963">Cytoplasm</keyword>
<dbReference type="PANTHER" id="PTHR34773">
    <property type="entry name" value="FLAGELLAR SECRETION CHAPERONE FLIS"/>
    <property type="match status" value="1"/>
</dbReference>
<comment type="subcellular location">
    <subcellularLocation>
        <location evidence="1 6">Cytoplasm</location>
        <location evidence="1 6">Cytosol</location>
    </subcellularLocation>
</comment>
<proteinExistence type="inferred from homology"/>
<dbReference type="CDD" id="cd16098">
    <property type="entry name" value="FliS"/>
    <property type="match status" value="1"/>
</dbReference>
<evidence type="ECO:0000256" key="5">
    <source>
        <dbReference type="ARBA" id="ARBA00023186"/>
    </source>
</evidence>
<evidence type="ECO:0000256" key="1">
    <source>
        <dbReference type="ARBA" id="ARBA00004514"/>
    </source>
</evidence>
<dbReference type="InterPro" id="IPR036584">
    <property type="entry name" value="FliS_sf"/>
</dbReference>
<dbReference type="NCBIfam" id="TIGR00208">
    <property type="entry name" value="fliS"/>
    <property type="match status" value="1"/>
</dbReference>
<keyword evidence="7" id="KW-0282">Flagellum</keyword>
<dbReference type="GO" id="GO:0005829">
    <property type="term" value="C:cytosol"/>
    <property type="evidence" value="ECO:0007669"/>
    <property type="project" value="UniProtKB-SubCell"/>
</dbReference>
<dbReference type="GO" id="GO:0071973">
    <property type="term" value="P:bacterial-type flagellum-dependent cell motility"/>
    <property type="evidence" value="ECO:0007669"/>
    <property type="project" value="TreeGrafter"/>
</dbReference>
<keyword evidence="7" id="KW-0969">Cilium</keyword>
<dbReference type="EMBL" id="CP041372">
    <property type="protein sequence ID" value="QKS70994.1"/>
    <property type="molecule type" value="Genomic_DNA"/>
</dbReference>
<evidence type="ECO:0000256" key="4">
    <source>
        <dbReference type="ARBA" id="ARBA00022795"/>
    </source>
</evidence>
<dbReference type="InterPro" id="IPR003713">
    <property type="entry name" value="FliS"/>
</dbReference>
<protein>
    <recommendedName>
        <fullName evidence="6">Flagellar secretion chaperone FliS</fullName>
    </recommendedName>
</protein>
<dbReference type="Pfam" id="PF02561">
    <property type="entry name" value="FliS"/>
    <property type="match status" value="1"/>
</dbReference>
<dbReference type="SUPFAM" id="SSF101116">
    <property type="entry name" value="Flagellar export chaperone FliS"/>
    <property type="match status" value="1"/>
</dbReference>
<evidence type="ECO:0000256" key="2">
    <source>
        <dbReference type="ARBA" id="ARBA00008787"/>
    </source>
</evidence>
<keyword evidence="8" id="KW-1185">Reference proteome</keyword>
<dbReference type="AlphaFoldDB" id="A0A859FEI3"/>